<organism evidence="4 5">
    <name type="scientific">Actinocatenispora rupis</name>
    <dbReference type="NCBI Taxonomy" id="519421"/>
    <lineage>
        <taxon>Bacteria</taxon>
        <taxon>Bacillati</taxon>
        <taxon>Actinomycetota</taxon>
        <taxon>Actinomycetes</taxon>
        <taxon>Micromonosporales</taxon>
        <taxon>Micromonosporaceae</taxon>
        <taxon>Actinocatenispora</taxon>
    </lineage>
</organism>
<dbReference type="InterPro" id="IPR029058">
    <property type="entry name" value="AB_hydrolase_fold"/>
</dbReference>
<evidence type="ECO:0000313" key="5">
    <source>
        <dbReference type="Proteomes" id="UP000612808"/>
    </source>
</evidence>
<dbReference type="Proteomes" id="UP000612808">
    <property type="component" value="Unassembled WGS sequence"/>
</dbReference>
<dbReference type="GO" id="GO:0016787">
    <property type="term" value="F:hydrolase activity"/>
    <property type="evidence" value="ECO:0007669"/>
    <property type="project" value="UniProtKB-KW"/>
</dbReference>
<dbReference type="RefSeq" id="WP_203656177.1">
    <property type="nucleotide sequence ID" value="NZ_BAAAZM010000003.1"/>
</dbReference>
<protein>
    <recommendedName>
        <fullName evidence="6">Esterase, PHB depolymerase family</fullName>
    </recommendedName>
</protein>
<dbReference type="Pfam" id="PF10503">
    <property type="entry name" value="Esterase_PHB"/>
    <property type="match status" value="1"/>
</dbReference>
<gene>
    <name evidence="4" type="ORF">Aru02nite_16070</name>
</gene>
<dbReference type="InterPro" id="IPR050955">
    <property type="entry name" value="Plant_Biomass_Hydrol_Est"/>
</dbReference>
<evidence type="ECO:0000313" key="4">
    <source>
        <dbReference type="EMBL" id="GID10718.1"/>
    </source>
</evidence>
<evidence type="ECO:0008006" key="6">
    <source>
        <dbReference type="Google" id="ProtNLM"/>
    </source>
</evidence>
<proteinExistence type="predicted"/>
<accession>A0A8J3IXZ0</accession>
<evidence type="ECO:0000256" key="2">
    <source>
        <dbReference type="ARBA" id="ARBA00022801"/>
    </source>
</evidence>
<dbReference type="Gene3D" id="3.40.50.1820">
    <property type="entry name" value="alpha/beta hydrolase"/>
    <property type="match status" value="1"/>
</dbReference>
<dbReference type="AlphaFoldDB" id="A0A8J3IXZ0"/>
<keyword evidence="5" id="KW-1185">Reference proteome</keyword>
<evidence type="ECO:0000256" key="1">
    <source>
        <dbReference type="ARBA" id="ARBA00022729"/>
    </source>
</evidence>
<feature type="chain" id="PRO_5035217408" description="Esterase, PHB depolymerase family" evidence="3">
    <location>
        <begin position="38"/>
        <end position="327"/>
    </location>
</feature>
<feature type="signal peptide" evidence="3">
    <location>
        <begin position="1"/>
        <end position="37"/>
    </location>
</feature>
<name>A0A8J3IXZ0_9ACTN</name>
<dbReference type="PANTHER" id="PTHR43037:SF1">
    <property type="entry name" value="BLL1128 PROTEIN"/>
    <property type="match status" value="1"/>
</dbReference>
<dbReference type="PANTHER" id="PTHR43037">
    <property type="entry name" value="UNNAMED PRODUCT-RELATED"/>
    <property type="match status" value="1"/>
</dbReference>
<evidence type="ECO:0000256" key="3">
    <source>
        <dbReference type="SAM" id="SignalP"/>
    </source>
</evidence>
<dbReference type="EMBL" id="BOMB01000009">
    <property type="protein sequence ID" value="GID10718.1"/>
    <property type="molecule type" value="Genomic_DNA"/>
</dbReference>
<dbReference type="InterPro" id="IPR010126">
    <property type="entry name" value="Esterase_phb"/>
</dbReference>
<keyword evidence="2" id="KW-0378">Hydrolase</keyword>
<dbReference type="GO" id="GO:0005576">
    <property type="term" value="C:extracellular region"/>
    <property type="evidence" value="ECO:0007669"/>
    <property type="project" value="InterPro"/>
</dbReference>
<sequence length="327" mass="33964">MRPVPTVPRRSRRYAAAVLAGLVAVVAALVAPAPAYADGLTQVTGFGSNPGALGMYVYRPAGLASGAPLVVALHGCTQSAQDYHDHAGWQKFADEYGFAVVYPQQSSANNAQSCFDWYQSGDTTRGQGEVASVKQMVDYAVATYGSDASRVYVTGLSAGGAMTAALLATYPDVFAGGAIVAGLPYRCASDLSSAYTCMYTATSKTPAQWGDLVRGADPGYAGPWPRVAVWYGTADYTVNPVNATESRDQWTDVHGVGQTPTRTETLPGGTTAQYFGDDVALFGVSGIGHGTPVDPGSGPTQCGTTGTYYPAAICSSYHIAAFWGLIG</sequence>
<reference evidence="4" key="1">
    <citation type="submission" date="2021-01" db="EMBL/GenBank/DDBJ databases">
        <title>Whole genome shotgun sequence of Actinocatenispora rupis NBRC 107355.</title>
        <authorList>
            <person name="Komaki H."/>
            <person name="Tamura T."/>
        </authorList>
    </citation>
    <scope>NUCLEOTIDE SEQUENCE</scope>
    <source>
        <strain evidence="4">NBRC 107355</strain>
    </source>
</reference>
<dbReference type="SUPFAM" id="SSF53474">
    <property type="entry name" value="alpha/beta-Hydrolases"/>
    <property type="match status" value="1"/>
</dbReference>
<comment type="caution">
    <text evidence="4">The sequence shown here is derived from an EMBL/GenBank/DDBJ whole genome shotgun (WGS) entry which is preliminary data.</text>
</comment>
<dbReference type="NCBIfam" id="TIGR01840">
    <property type="entry name" value="esterase_phb"/>
    <property type="match status" value="1"/>
</dbReference>
<keyword evidence="1 3" id="KW-0732">Signal</keyword>